<dbReference type="PANTHER" id="PTHR24223:SF456">
    <property type="entry name" value="MULTIDRUG RESISTANCE-ASSOCIATED PROTEIN LETHAL(2)03659"/>
    <property type="match status" value="1"/>
</dbReference>
<dbReference type="SUPFAM" id="SSF52540">
    <property type="entry name" value="P-loop containing nucleoside triphosphate hydrolases"/>
    <property type="match status" value="2"/>
</dbReference>
<dbReference type="PANTHER" id="PTHR24223">
    <property type="entry name" value="ATP-BINDING CASSETTE SUB-FAMILY C"/>
    <property type="match status" value="1"/>
</dbReference>
<dbReference type="SUPFAM" id="SSF56219">
    <property type="entry name" value="DNase I-like"/>
    <property type="match status" value="1"/>
</dbReference>
<dbReference type="FunFam" id="3.60.10.10:FF:000029">
    <property type="entry name" value="Inositol polyphosphate 5-phosphatase"/>
    <property type="match status" value="1"/>
</dbReference>
<feature type="compositionally biased region" description="Basic and acidic residues" evidence="17">
    <location>
        <begin position="1"/>
        <end position="19"/>
    </location>
</feature>
<organism evidence="22 23">
    <name type="scientific">Collybiopsis confluens</name>
    <dbReference type="NCBI Taxonomy" id="2823264"/>
    <lineage>
        <taxon>Eukaryota</taxon>
        <taxon>Fungi</taxon>
        <taxon>Dikarya</taxon>
        <taxon>Basidiomycota</taxon>
        <taxon>Agaricomycotina</taxon>
        <taxon>Agaricomycetes</taxon>
        <taxon>Agaricomycetidae</taxon>
        <taxon>Agaricales</taxon>
        <taxon>Marasmiineae</taxon>
        <taxon>Omphalotaceae</taxon>
        <taxon>Collybiopsis</taxon>
    </lineage>
</organism>
<dbReference type="InterPro" id="IPR027417">
    <property type="entry name" value="P-loop_NTPase"/>
</dbReference>
<keyword evidence="8" id="KW-0963">Cytoplasm</keyword>
<dbReference type="GO" id="GO:0016020">
    <property type="term" value="C:membrane"/>
    <property type="evidence" value="ECO:0007669"/>
    <property type="project" value="UniProtKB-SubCell"/>
</dbReference>
<dbReference type="InterPro" id="IPR036640">
    <property type="entry name" value="ABC1_TM_sf"/>
</dbReference>
<dbReference type="InterPro" id="IPR050173">
    <property type="entry name" value="ABC_transporter_C-like"/>
</dbReference>
<protein>
    <recommendedName>
        <fullName evidence="6">phosphoinositide 5-phosphatase</fullName>
        <ecNumber evidence="6">3.1.3.36</ecNumber>
    </recommendedName>
</protein>
<feature type="transmembrane region" description="Helical" evidence="18">
    <location>
        <begin position="855"/>
        <end position="880"/>
    </location>
</feature>
<feature type="domain" description="ABC transmembrane type-1" evidence="21">
    <location>
        <begin position="192"/>
        <end position="513"/>
    </location>
</feature>
<evidence type="ECO:0000313" key="22">
    <source>
        <dbReference type="EMBL" id="KAF5393181.1"/>
    </source>
</evidence>
<feature type="domain" description="SAC" evidence="19">
    <location>
        <begin position="1638"/>
        <end position="1987"/>
    </location>
</feature>
<dbReference type="Proteomes" id="UP000518752">
    <property type="component" value="Unassembled WGS sequence"/>
</dbReference>
<evidence type="ECO:0000256" key="4">
    <source>
        <dbReference type="ARBA" id="ARBA00009678"/>
    </source>
</evidence>
<evidence type="ECO:0000259" key="21">
    <source>
        <dbReference type="PROSITE" id="PS50929"/>
    </source>
</evidence>
<feature type="transmembrane region" description="Helical" evidence="18">
    <location>
        <begin position="481"/>
        <end position="497"/>
    </location>
</feature>
<dbReference type="CDD" id="cd03250">
    <property type="entry name" value="ABCC_MRP_domain1"/>
    <property type="match status" value="1"/>
</dbReference>
<dbReference type="GO" id="GO:0005524">
    <property type="term" value="F:ATP binding"/>
    <property type="evidence" value="ECO:0007669"/>
    <property type="project" value="UniProtKB-KW"/>
</dbReference>
<dbReference type="InterPro" id="IPR002013">
    <property type="entry name" value="SAC_dom"/>
</dbReference>
<evidence type="ECO:0000256" key="13">
    <source>
        <dbReference type="ARBA" id="ARBA00022927"/>
    </source>
</evidence>
<keyword evidence="7" id="KW-0813">Transport</keyword>
<feature type="transmembrane region" description="Helical" evidence="18">
    <location>
        <begin position="1016"/>
        <end position="1035"/>
    </location>
</feature>
<keyword evidence="10" id="KW-0547">Nucleotide-binding</keyword>
<keyword evidence="23" id="KW-1185">Reference proteome</keyword>
<proteinExistence type="inferred from homology"/>
<evidence type="ECO:0000256" key="5">
    <source>
        <dbReference type="ARBA" id="ARBA00009726"/>
    </source>
</evidence>
<comment type="similarity">
    <text evidence="5">Belongs to the ABC transporter superfamily. ABCC family. Conjugate transporter (TC 3.A.1.208) subfamily.</text>
</comment>
<sequence>MPTDEKFDLPEEKPSEHSPQHSPLGNIQLDVGEEILRIRTRWWQFWIPKGNPPPPRKSLDDAPVTPIVNASFLSKLTYTWVTPIMALGYQRTLQVSDLWKMDESMSAARLSEQLDNAWARRVNEASEWNLKVELGEVTPGIPRRLYWSVKAFASGNYRERRKDLGKRWREVDGKREASLAWALNEVFGHLFWIGGFIKVFGDTSQMMGPLLVKAIINFAKDRANARDEGGEIPSIGRGIAMAIGLFFIVVCASITNHQFFWRSMTTGVLARAALTNCIYKRGLLLTGKSRVDLPNAKLVNSISTDISRIDTASQWFVEAVLIHSTSCSSDLIRMDRPDTSFRLSCDSSGRGTLGPSALAGFALFLLAAPIQGQIMSHRLKIRKICNVFTDRRAKLLAEVFGNSARIKCLQGIDTVAGTMRIVKYFSYEPPFIQRIAQARAQEMVGVKKMNNIQSANTAFAYSVPVLAATLAFVTYTQLSAQFDVAVVFASLSLFQLLRQPMMFFPRAMSATVDAQNALARLSKIFHADVMSQTPFIVDPEQTLALETKNLTLSWELPLNEDAVAEQKRGKLGKLDDFSATLDDLPKLEPFRVHNIDLEIPRRSITAIVGKCGSGKSSLLQGLIGEMKIISGSSSFGGKIAYCSQISWILNTTLRNNILFGEPFEEERYWKVIEMACLIPDLEIMADGDLTEIGEKGINLSGGQKQRVSIARALYSKAEILLFDDPLSAVDAHVGNALFHGAISSLVREGRTVILVTHAMHFLPYCDTVYNMEAGVISRISKEQLHSAPDHPVSEDRPAVKPSRSNSNGKLNKSNSNKKAAGEGTARGKLIKLEKRTTGSVPWTVYWSYLRAGRGFITIPLIVLTIIFMQGSQIVNAYTLVWWQANTFLKPFLFYQVLYACLGISQAVFTLFLGLAIDLMSTFVSLNLHRDAVENIIYAQMAFFDTTPMGRIQSLLGKDIDTIDNQIPSKFALIKIVIGILISSTTRSLCAALLSSVILTMANVLGAVVIISILEPYFLAAVVFIAFGYNYFGSFYKASSRELKRLDAMLRSLLYAHISESLSGLPTIRSYGKISRFIQDNQYYIDLENRALFLTVTNQRWLAIRVDTLGAFLVFFVSLFAVVGVSGINAAQVGLVLTYSTTLTQLCGNVTRQSAEIENYMNAVERAVYYAQSDTIPQEPPQEIPENKPAAAWPENGTISFKNVSMSYRSGMPNVLRNLSFDVGRNEKIGIVGRTGTISIEFLENAQTDHCGGLRTGAGKSSLILTLLRTVDFEGEITIDGINISKIGLRDLRTKISMIPQEPILFSGTIRSNLDPFSQYDDAILWNALRRSYLVDSTTSETSSAEYLSDGELSDEKANAQIITLDTVLAPEAENLSVGQRALLSIARALVKNSKVVIFDEATASVDYETDGNIQKTIAHEFKDKTILCIAHRLRTIISYDRICVLDAGQISEFDTPANLYRNPSGIFRSMCEQSSITLDDVVLAAKVRNEDEMGEMAYNPRSLILVTTSSEEKLGKPRRALVFRAGLSDAQAVVEFLPRDQVDLSNVVRITQRNVKGCLGMISVDNDLFLAVVTSANEIGNTRLSNSTPESAARIHEVAFFSLTSPLWDDIDAPSSNSEVHDRENFNNQVYEHPCAPLTKIMSSGSFYYAVDSQWDLSSRLPRRMARDPRDLNDIGAYDDRFIWNEYVARSLLDFRERLDPHEREEFDRCQFMILAIQGYVGVFTMALPAPPTNGIPTIATLSLISRLGWKRAGTRFNIRGVDDDGNCANFVETETIFSTDQHCVSYVQVRGSVPLFWEQQGLQTFGQRIQITRPHASQPAFDRHFAHLTEEYGPTHAINLLGTKENEAILSSAYDRHLHIAREALGDGLSITHFDFHSQVRIGGHDSVVRELRRTEAISDHVDSFGFTMCDTGSNNLITNQRGVFRTNCLDCLDRTNFVQDILSRTTLEQYLMLVRREWVQSNTLWLHHRELWAENGDALSKIYAGTGALNTSYTRSGKRTLAGVFSDATKSVSRAYINNFQDKGKQSAIDLFLGNMNSQRPVTIFDPIHDSVRAALDKRLPEYSHTKRGVIFVGTWNLNGRPPSESLIPWLFPRESFEDPDIFVLGFQEIVPLTAQQIVQADPEKKRLWENKILETLDSRPKKKSDYILLRSEQLVGTALLVLVKSELTGVIRNVEATTRKTGLRGMSGNKGAVGIRLQYHDTTFCFVTAHLAAGHANTEERNADYRTIETGLHFLKGKTILSHENIVWLADTNYRIDLENEAVRSLAEASSFDALLTADQLKQAMDAGMAFSGYEEGPLLFKPTYRYDLGTDNYDTSEKMRIPAWTDRVLYRGYQLNLSAYSRAELKGSDHKPVFAIFRPNIRIIDTIKRAALSRLLLNSVLHTAPGEKLDDKLASMVLPENFQSDELPPPSSDEHLWWDAPDLPNGIIPISSINLSSYHHSKNPFDDESPIDTPLSSSPSSSDEELYSAAVMTPDPPPAIARKPPPPLHSFS</sequence>
<dbReference type="PROSITE" id="PS50275">
    <property type="entry name" value="SAC"/>
    <property type="match status" value="1"/>
</dbReference>
<gene>
    <name evidence="22" type="ORF">D9757_001344</name>
</gene>
<dbReference type="FunFam" id="1.20.1560.10:FF:000010">
    <property type="entry name" value="Multidrug resistance-associated ABC transporter"/>
    <property type="match status" value="1"/>
</dbReference>
<evidence type="ECO:0000256" key="10">
    <source>
        <dbReference type="ARBA" id="ARBA00022741"/>
    </source>
</evidence>
<evidence type="ECO:0000256" key="17">
    <source>
        <dbReference type="SAM" id="MobiDB-lite"/>
    </source>
</evidence>
<reference evidence="22 23" key="1">
    <citation type="journal article" date="2020" name="ISME J.">
        <title>Uncovering the hidden diversity of litter-decomposition mechanisms in mushroom-forming fungi.</title>
        <authorList>
            <person name="Floudas D."/>
            <person name="Bentzer J."/>
            <person name="Ahren D."/>
            <person name="Johansson T."/>
            <person name="Persson P."/>
            <person name="Tunlid A."/>
        </authorList>
    </citation>
    <scope>NUCLEOTIDE SEQUENCE [LARGE SCALE GENOMIC DNA]</scope>
    <source>
        <strain evidence="22 23">CBS 406.79</strain>
    </source>
</reference>
<dbReference type="InterPro" id="IPR017871">
    <property type="entry name" value="ABC_transporter-like_CS"/>
</dbReference>
<feature type="transmembrane region" description="Helical" evidence="18">
    <location>
        <begin position="988"/>
        <end position="1010"/>
    </location>
</feature>
<dbReference type="Pfam" id="PF00005">
    <property type="entry name" value="ABC_tran"/>
    <property type="match status" value="2"/>
</dbReference>
<keyword evidence="11" id="KW-0378">Hydrolase</keyword>
<feature type="compositionally biased region" description="Low complexity" evidence="17">
    <location>
        <begin position="802"/>
        <end position="818"/>
    </location>
</feature>
<feature type="domain" description="ABC transmembrane type-1" evidence="21">
    <location>
        <begin position="860"/>
        <end position="1158"/>
    </location>
</feature>
<dbReference type="PROSITE" id="PS50893">
    <property type="entry name" value="ABC_TRANSPORTER_2"/>
    <property type="match status" value="2"/>
</dbReference>
<dbReference type="GO" id="GO:0140359">
    <property type="term" value="F:ABC-type transporter activity"/>
    <property type="evidence" value="ECO:0007669"/>
    <property type="project" value="InterPro"/>
</dbReference>
<keyword evidence="9 18" id="KW-0812">Transmembrane</keyword>
<dbReference type="EC" id="3.1.3.36" evidence="6"/>
<feature type="domain" description="ABC transporter" evidence="20">
    <location>
        <begin position="1198"/>
        <end position="1472"/>
    </location>
</feature>
<dbReference type="FunFam" id="3.40.50.300:FF:000997">
    <property type="entry name" value="Multidrug resistance-associated protein 1"/>
    <property type="match status" value="1"/>
</dbReference>
<dbReference type="Gene3D" id="1.20.1560.10">
    <property type="entry name" value="ABC transporter type 1, transmembrane domain"/>
    <property type="match status" value="2"/>
</dbReference>
<evidence type="ECO:0000256" key="8">
    <source>
        <dbReference type="ARBA" id="ARBA00022490"/>
    </source>
</evidence>
<dbReference type="GO" id="GO:0015031">
    <property type="term" value="P:protein transport"/>
    <property type="evidence" value="ECO:0007669"/>
    <property type="project" value="UniProtKB-KW"/>
</dbReference>
<dbReference type="GO" id="GO:0046856">
    <property type="term" value="P:phosphatidylinositol dephosphorylation"/>
    <property type="evidence" value="ECO:0007669"/>
    <property type="project" value="InterPro"/>
</dbReference>
<dbReference type="Pfam" id="PF00664">
    <property type="entry name" value="ABC_membrane"/>
    <property type="match status" value="3"/>
</dbReference>
<comment type="caution">
    <text evidence="22">The sequence shown here is derived from an EMBL/GenBank/DDBJ whole genome shotgun (WGS) entry which is preliminary data.</text>
</comment>
<dbReference type="FunFam" id="3.40.50.300:FF:000630">
    <property type="entry name" value="ATP-binding cassette (ABC) transporter, putative"/>
    <property type="match status" value="1"/>
</dbReference>
<evidence type="ECO:0000256" key="14">
    <source>
        <dbReference type="ARBA" id="ARBA00022989"/>
    </source>
</evidence>
<evidence type="ECO:0000256" key="1">
    <source>
        <dbReference type="ARBA" id="ARBA00004141"/>
    </source>
</evidence>
<dbReference type="SMART" id="SM00128">
    <property type="entry name" value="IPPc"/>
    <property type="match status" value="1"/>
</dbReference>
<dbReference type="GO" id="GO:0016887">
    <property type="term" value="F:ATP hydrolysis activity"/>
    <property type="evidence" value="ECO:0007669"/>
    <property type="project" value="InterPro"/>
</dbReference>
<dbReference type="SUPFAM" id="SSF90123">
    <property type="entry name" value="ABC transporter transmembrane region"/>
    <property type="match status" value="2"/>
</dbReference>
<dbReference type="InterPro" id="IPR036691">
    <property type="entry name" value="Endo/exonu/phosph_ase_sf"/>
</dbReference>
<comment type="similarity">
    <text evidence="3">Belongs to the synaptojanin family.</text>
</comment>
<evidence type="ECO:0000313" key="23">
    <source>
        <dbReference type="Proteomes" id="UP000518752"/>
    </source>
</evidence>
<evidence type="ECO:0000259" key="19">
    <source>
        <dbReference type="PROSITE" id="PS50275"/>
    </source>
</evidence>
<keyword evidence="13" id="KW-0653">Protein transport</keyword>
<dbReference type="InterPro" id="IPR011527">
    <property type="entry name" value="ABC1_TM_dom"/>
</dbReference>
<dbReference type="InterPro" id="IPR003593">
    <property type="entry name" value="AAA+_ATPase"/>
</dbReference>
<feature type="region of interest" description="Disordered" evidence="17">
    <location>
        <begin position="1"/>
        <end position="24"/>
    </location>
</feature>
<feature type="compositionally biased region" description="Basic and acidic residues" evidence="17">
    <location>
        <begin position="786"/>
        <end position="798"/>
    </location>
</feature>
<evidence type="ECO:0000256" key="15">
    <source>
        <dbReference type="ARBA" id="ARBA00023136"/>
    </source>
</evidence>
<dbReference type="CDD" id="cd03244">
    <property type="entry name" value="ABCC_MRP_domain2"/>
    <property type="match status" value="1"/>
</dbReference>
<dbReference type="Gene3D" id="3.60.10.10">
    <property type="entry name" value="Endonuclease/exonuclease/phosphatase"/>
    <property type="match status" value="1"/>
</dbReference>
<dbReference type="InterPro" id="IPR003439">
    <property type="entry name" value="ABC_transporter-like_ATP-bd"/>
</dbReference>
<evidence type="ECO:0000256" key="2">
    <source>
        <dbReference type="ARBA" id="ARBA00004496"/>
    </source>
</evidence>
<evidence type="ECO:0000256" key="12">
    <source>
        <dbReference type="ARBA" id="ARBA00022840"/>
    </source>
</evidence>
<feature type="transmembrane region" description="Helical" evidence="18">
    <location>
        <begin position="1108"/>
        <end position="1127"/>
    </location>
</feature>
<feature type="compositionally biased region" description="Pro residues" evidence="17">
    <location>
        <begin position="2478"/>
        <end position="2496"/>
    </location>
</feature>
<dbReference type="GO" id="GO:0004439">
    <property type="term" value="F:phosphatidylinositol-4,5-bisphosphate 5-phosphatase activity"/>
    <property type="evidence" value="ECO:0007669"/>
    <property type="project" value="UniProtKB-EC"/>
</dbReference>
<evidence type="ECO:0000256" key="9">
    <source>
        <dbReference type="ARBA" id="ARBA00022692"/>
    </source>
</evidence>
<dbReference type="GO" id="GO:0005737">
    <property type="term" value="C:cytoplasm"/>
    <property type="evidence" value="ECO:0007669"/>
    <property type="project" value="UniProtKB-SubCell"/>
</dbReference>
<dbReference type="PROSITE" id="PS00211">
    <property type="entry name" value="ABC_TRANSPORTER_1"/>
    <property type="match status" value="2"/>
</dbReference>
<dbReference type="InterPro" id="IPR000300">
    <property type="entry name" value="IPPc"/>
</dbReference>
<evidence type="ECO:0000256" key="11">
    <source>
        <dbReference type="ARBA" id="ARBA00022801"/>
    </source>
</evidence>
<feature type="domain" description="ABC transporter" evidence="20">
    <location>
        <begin position="572"/>
        <end position="798"/>
    </location>
</feature>
<keyword evidence="16" id="KW-0325">Glycoprotein</keyword>
<evidence type="ECO:0000256" key="6">
    <source>
        <dbReference type="ARBA" id="ARBA00013044"/>
    </source>
</evidence>
<feature type="region of interest" description="Disordered" evidence="17">
    <location>
        <begin position="2448"/>
        <end position="2496"/>
    </location>
</feature>
<evidence type="ECO:0000256" key="3">
    <source>
        <dbReference type="ARBA" id="ARBA00008943"/>
    </source>
</evidence>
<dbReference type="CDD" id="cd18597">
    <property type="entry name" value="ABC_6TM_YOR1_D1_like"/>
    <property type="match status" value="1"/>
</dbReference>
<dbReference type="SMART" id="SM00382">
    <property type="entry name" value="AAA"/>
    <property type="match status" value="2"/>
</dbReference>
<dbReference type="PROSITE" id="PS50929">
    <property type="entry name" value="ABC_TM1F"/>
    <property type="match status" value="2"/>
</dbReference>
<dbReference type="Pfam" id="PF22669">
    <property type="entry name" value="Exo_endo_phos2"/>
    <property type="match status" value="1"/>
</dbReference>
<dbReference type="Pfam" id="PF02383">
    <property type="entry name" value="Syja_N"/>
    <property type="match status" value="1"/>
</dbReference>
<feature type="transmembrane region" description="Helical" evidence="18">
    <location>
        <begin position="458"/>
        <end position="475"/>
    </location>
</feature>
<keyword evidence="14 18" id="KW-1133">Transmembrane helix</keyword>
<feature type="compositionally biased region" description="Low complexity" evidence="17">
    <location>
        <begin position="2455"/>
        <end position="2465"/>
    </location>
</feature>
<dbReference type="Gene3D" id="3.40.50.300">
    <property type="entry name" value="P-loop containing nucleotide triphosphate hydrolases"/>
    <property type="match status" value="2"/>
</dbReference>
<accession>A0A8H5I116</accession>
<feature type="transmembrane region" description="Helical" evidence="18">
    <location>
        <begin position="235"/>
        <end position="255"/>
    </location>
</feature>
<keyword evidence="12" id="KW-0067">ATP-binding</keyword>
<dbReference type="EMBL" id="JAACJN010000003">
    <property type="protein sequence ID" value="KAF5393181.1"/>
    <property type="molecule type" value="Genomic_DNA"/>
</dbReference>
<dbReference type="CDD" id="cd18606">
    <property type="entry name" value="ABC_6TM_YOR1_D2_like"/>
    <property type="match status" value="1"/>
</dbReference>
<feature type="transmembrane region" description="Helical" evidence="18">
    <location>
        <begin position="892"/>
        <end position="916"/>
    </location>
</feature>
<evidence type="ECO:0000256" key="16">
    <source>
        <dbReference type="ARBA" id="ARBA00023180"/>
    </source>
</evidence>
<evidence type="ECO:0000256" key="18">
    <source>
        <dbReference type="SAM" id="Phobius"/>
    </source>
</evidence>
<feature type="region of interest" description="Disordered" evidence="17">
    <location>
        <begin position="786"/>
        <end position="823"/>
    </location>
</feature>
<comment type="subcellular location">
    <subcellularLocation>
        <location evidence="2">Cytoplasm</location>
    </subcellularLocation>
    <subcellularLocation>
        <location evidence="1">Membrane</location>
        <topology evidence="1">Multi-pass membrane protein</topology>
    </subcellularLocation>
</comment>
<keyword evidence="15 18" id="KW-0472">Membrane</keyword>
<comment type="similarity">
    <text evidence="4">In the central section; belongs to the inositol 1,4,5-trisphosphate 5-phosphatase family.</text>
</comment>
<dbReference type="OrthoDB" id="405996at2759"/>
<evidence type="ECO:0000259" key="20">
    <source>
        <dbReference type="PROSITE" id="PS50893"/>
    </source>
</evidence>
<evidence type="ECO:0000256" key="7">
    <source>
        <dbReference type="ARBA" id="ARBA00022448"/>
    </source>
</evidence>
<name>A0A8H5I116_9AGAR</name>